<evidence type="ECO:0000313" key="3">
    <source>
        <dbReference type="Proteomes" id="UP001516023"/>
    </source>
</evidence>
<dbReference type="AlphaFoldDB" id="A0ABD3P9J7"/>
<keyword evidence="3" id="KW-1185">Reference proteome</keyword>
<keyword evidence="1" id="KW-0812">Transmembrane</keyword>
<keyword evidence="1" id="KW-0472">Membrane</keyword>
<evidence type="ECO:0000256" key="1">
    <source>
        <dbReference type="SAM" id="Phobius"/>
    </source>
</evidence>
<evidence type="ECO:0000313" key="2">
    <source>
        <dbReference type="EMBL" id="KAL3784723.1"/>
    </source>
</evidence>
<gene>
    <name evidence="2" type="ORF">HJC23_007732</name>
</gene>
<sequence>MVTIKPSPKQGILLTKRTFLAFSLLFAVGVGYYWFALISSLLVNDISTHDVNKQENVRLLEERKEEQPLPRIRGVTHASWKSDSLNFDNIVDKTKANQSSLLKNKTKEILQQLTKENSFPVSSDDQRLSKYTSIIQKECLPGRDDAKGEINPTTHKNRECLRFVPKNNPKPRIGIMITPGFVSERLGLLISNALKEVSRRSGNEVEIVLTSHVPVYGYGKSHGYSKLIRVSLPLPLALGDAFLYEKSDNSSGSEPMLGKIGSPTKSELETLLKLIMRWQCRLSHVSAHTSMINVDYHSVLQDPLTSLEKIVNFVFANNWEWDAGRKKAWKQIDTELVVNDIIASKVSSDGKTYLDLVLDESKMIQDEVAKKFQESTSDAFSFTNTIQNAFEEEMNQSKDLTVWPCPSFWLGVEKLKFNSLLVPDCRDGHPWIKCTVNRDKCEVKEDPECK</sequence>
<accession>A0ABD3P9J7</accession>
<comment type="caution">
    <text evidence="2">The sequence shown here is derived from an EMBL/GenBank/DDBJ whole genome shotgun (WGS) entry which is preliminary data.</text>
</comment>
<name>A0ABD3P9J7_9STRA</name>
<organism evidence="2 3">
    <name type="scientific">Cyclotella cryptica</name>
    <dbReference type="NCBI Taxonomy" id="29204"/>
    <lineage>
        <taxon>Eukaryota</taxon>
        <taxon>Sar</taxon>
        <taxon>Stramenopiles</taxon>
        <taxon>Ochrophyta</taxon>
        <taxon>Bacillariophyta</taxon>
        <taxon>Coscinodiscophyceae</taxon>
        <taxon>Thalassiosirophycidae</taxon>
        <taxon>Stephanodiscales</taxon>
        <taxon>Stephanodiscaceae</taxon>
        <taxon>Cyclotella</taxon>
    </lineage>
</organism>
<keyword evidence="1" id="KW-1133">Transmembrane helix</keyword>
<dbReference type="Proteomes" id="UP001516023">
    <property type="component" value="Unassembled WGS sequence"/>
</dbReference>
<proteinExistence type="predicted"/>
<reference evidence="2 3" key="1">
    <citation type="journal article" date="2020" name="G3 (Bethesda)">
        <title>Improved Reference Genome for Cyclotella cryptica CCMP332, a Model for Cell Wall Morphogenesis, Salinity Adaptation, and Lipid Production in Diatoms (Bacillariophyta).</title>
        <authorList>
            <person name="Roberts W.R."/>
            <person name="Downey K.M."/>
            <person name="Ruck E.C."/>
            <person name="Traller J.C."/>
            <person name="Alverson A.J."/>
        </authorList>
    </citation>
    <scope>NUCLEOTIDE SEQUENCE [LARGE SCALE GENOMIC DNA]</scope>
    <source>
        <strain evidence="2 3">CCMP332</strain>
    </source>
</reference>
<dbReference type="EMBL" id="JABMIG020000230">
    <property type="protein sequence ID" value="KAL3784723.1"/>
    <property type="molecule type" value="Genomic_DNA"/>
</dbReference>
<feature type="transmembrane region" description="Helical" evidence="1">
    <location>
        <begin position="20"/>
        <end position="43"/>
    </location>
</feature>
<protein>
    <submittedName>
        <fullName evidence="2">Uncharacterized protein</fullName>
    </submittedName>
</protein>